<dbReference type="Proteomes" id="UP000435649">
    <property type="component" value="Unassembled WGS sequence"/>
</dbReference>
<evidence type="ECO:0000256" key="3">
    <source>
        <dbReference type="ARBA" id="ARBA00023136"/>
    </source>
</evidence>
<organism evidence="8 9">
    <name type="scientific">Victivallis lenta</name>
    <dbReference type="NCBI Taxonomy" id="2606640"/>
    <lineage>
        <taxon>Bacteria</taxon>
        <taxon>Pseudomonadati</taxon>
        <taxon>Lentisphaerota</taxon>
        <taxon>Lentisphaeria</taxon>
        <taxon>Victivallales</taxon>
        <taxon>Victivallaceae</taxon>
        <taxon>Victivallis</taxon>
    </lineage>
</organism>
<comment type="subcellular location">
    <subcellularLocation>
        <location evidence="1">Membrane</location>
    </subcellularLocation>
</comment>
<dbReference type="GO" id="GO:0015627">
    <property type="term" value="C:type II protein secretion system complex"/>
    <property type="evidence" value="ECO:0007669"/>
    <property type="project" value="TreeGrafter"/>
</dbReference>
<evidence type="ECO:0000313" key="9">
    <source>
        <dbReference type="Proteomes" id="UP000435649"/>
    </source>
</evidence>
<evidence type="ECO:0000256" key="5">
    <source>
        <dbReference type="SAM" id="MobiDB-lite"/>
    </source>
</evidence>
<dbReference type="InterPro" id="IPR004846">
    <property type="entry name" value="T2SS/T3SS_dom"/>
</dbReference>
<dbReference type="InterPro" id="IPR050810">
    <property type="entry name" value="Bact_Secretion_Sys_Channel"/>
</dbReference>
<reference evidence="8 9" key="1">
    <citation type="submission" date="2019-08" db="EMBL/GenBank/DDBJ databases">
        <title>In-depth cultivation of the pig gut microbiome towards novel bacterial diversity and tailored functional studies.</title>
        <authorList>
            <person name="Wylensek D."/>
            <person name="Hitch T.C.A."/>
            <person name="Clavel T."/>
        </authorList>
    </citation>
    <scope>NUCLEOTIDE SEQUENCE [LARGE SCALE GENOMIC DNA]</scope>
    <source>
        <strain evidence="8 9">BBE-744-WT-12</strain>
    </source>
</reference>
<proteinExistence type="inferred from homology"/>
<dbReference type="GO" id="GO:0016020">
    <property type="term" value="C:membrane"/>
    <property type="evidence" value="ECO:0007669"/>
    <property type="project" value="UniProtKB-SubCell"/>
</dbReference>
<keyword evidence="3" id="KW-0472">Membrane</keyword>
<name>A0A844FYH5_9BACT</name>
<gene>
    <name evidence="8" type="ORF">FYJ85_01825</name>
</gene>
<feature type="region of interest" description="Disordered" evidence="5">
    <location>
        <begin position="481"/>
        <end position="542"/>
    </location>
</feature>
<protein>
    <submittedName>
        <fullName evidence="8">Type II and III secretion system protein</fullName>
    </submittedName>
</protein>
<dbReference type="PRINTS" id="PR00811">
    <property type="entry name" value="BCTERIALGSPD"/>
</dbReference>
<accession>A0A844FYH5</accession>
<evidence type="ECO:0000256" key="4">
    <source>
        <dbReference type="RuleBase" id="RU004003"/>
    </source>
</evidence>
<evidence type="ECO:0000256" key="2">
    <source>
        <dbReference type="ARBA" id="ARBA00022729"/>
    </source>
</evidence>
<comment type="similarity">
    <text evidence="4">Belongs to the bacterial secretin family.</text>
</comment>
<evidence type="ECO:0000256" key="6">
    <source>
        <dbReference type="SAM" id="SignalP"/>
    </source>
</evidence>
<dbReference type="AlphaFoldDB" id="A0A844FYH5"/>
<dbReference type="PANTHER" id="PTHR30332">
    <property type="entry name" value="PROBABLE GENERAL SECRETION PATHWAY PROTEIN D"/>
    <property type="match status" value="1"/>
</dbReference>
<feature type="signal peptide" evidence="6">
    <location>
        <begin position="1"/>
        <end position="26"/>
    </location>
</feature>
<dbReference type="Pfam" id="PF00263">
    <property type="entry name" value="Secretin"/>
    <property type="match status" value="1"/>
</dbReference>
<dbReference type="EMBL" id="VUNS01000001">
    <property type="protein sequence ID" value="MST95782.1"/>
    <property type="molecule type" value="Genomic_DNA"/>
</dbReference>
<sequence length="542" mass="59365">MLFGQTRLLKSAAVMCGSAMVLTALPGSLAAAEQDAPIIRTEEDLIRGKENVRTVIEELSELFADDSPAPVVHESKRKISPPYSKVIKSANDRATLIFRPRFTSSKKMFKALDGVITGSTLVEPLDEQNELIINADAKEIESYKEILEAMDIPSPQILIEAKVVEVLFNDGMQRNLSIMFQGDRYKTGAQTQIPGNTSPTTSGATGNFTPYAGKDSMNIAFQWLETAQDASVLSSPNILISRNEVSRIITGEEIPIQEATSSGNNVLLSTTFKNVGVTLEVEPSMINRDNVTLRVYPKVSNVLRYESVSSGDSSYSVPVISARSVETHLRMQDKQVVMMGGLYNSRNTLQQQRVPILSDLPYIGELFTGKNESKEVTQLIFFLKIHIISPEQVASGVFYDFDRNAKVSEKLNQIVVHSDSFPSHDASLKKFKDEIEGALPGREQQRRREFKAAPVAVDDAAETGAETIRPFDSEVFIMEPEEKPEPKAAQSAPGLLTEKPTVRVTVEPKEGAGTPEVTEPAPAEVVETEKPANSDSAATDGK</sequence>
<feature type="domain" description="Type II/III secretion system secretin-like" evidence="7">
    <location>
        <begin position="224"/>
        <end position="388"/>
    </location>
</feature>
<feature type="chain" id="PRO_5032941947" evidence="6">
    <location>
        <begin position="27"/>
        <end position="542"/>
    </location>
</feature>
<keyword evidence="9" id="KW-1185">Reference proteome</keyword>
<keyword evidence="2 6" id="KW-0732">Signal</keyword>
<feature type="compositionally biased region" description="Polar residues" evidence="5">
    <location>
        <begin position="533"/>
        <end position="542"/>
    </location>
</feature>
<dbReference type="PANTHER" id="PTHR30332:SF24">
    <property type="entry name" value="SECRETIN GSPD-RELATED"/>
    <property type="match status" value="1"/>
</dbReference>
<evidence type="ECO:0000313" key="8">
    <source>
        <dbReference type="EMBL" id="MST95782.1"/>
    </source>
</evidence>
<evidence type="ECO:0000259" key="7">
    <source>
        <dbReference type="Pfam" id="PF00263"/>
    </source>
</evidence>
<dbReference type="InterPro" id="IPR001775">
    <property type="entry name" value="GspD/PilQ"/>
</dbReference>
<comment type="caution">
    <text evidence="8">The sequence shown here is derived from an EMBL/GenBank/DDBJ whole genome shotgun (WGS) entry which is preliminary data.</text>
</comment>
<dbReference type="GO" id="GO:0009306">
    <property type="term" value="P:protein secretion"/>
    <property type="evidence" value="ECO:0007669"/>
    <property type="project" value="InterPro"/>
</dbReference>
<evidence type="ECO:0000256" key="1">
    <source>
        <dbReference type="ARBA" id="ARBA00004370"/>
    </source>
</evidence>
<feature type="compositionally biased region" description="Low complexity" evidence="5">
    <location>
        <begin position="514"/>
        <end position="525"/>
    </location>
</feature>